<dbReference type="PANTHER" id="PTHR24026:SF126">
    <property type="entry name" value="PROTOCADHERIN FAT 4"/>
    <property type="match status" value="1"/>
</dbReference>
<proteinExistence type="predicted"/>
<keyword evidence="3" id="KW-0677">Repeat</keyword>
<evidence type="ECO:0000256" key="8">
    <source>
        <dbReference type="SAM" id="Phobius"/>
    </source>
</evidence>
<dbReference type="GO" id="GO:0005509">
    <property type="term" value="F:calcium ion binding"/>
    <property type="evidence" value="ECO:0007669"/>
    <property type="project" value="UniProtKB-UniRule"/>
</dbReference>
<dbReference type="InterPro" id="IPR020894">
    <property type="entry name" value="Cadherin_CS"/>
</dbReference>
<name>A0A3R7FLK9_CLOSI</name>
<feature type="chain" id="PRO_5043859541" evidence="9">
    <location>
        <begin position="29"/>
        <end position="1352"/>
    </location>
</feature>
<dbReference type="PRINTS" id="PR00205">
    <property type="entry name" value="CADHERIN"/>
</dbReference>
<evidence type="ECO:0000256" key="7">
    <source>
        <dbReference type="SAM" id="MobiDB-lite"/>
    </source>
</evidence>
<comment type="caution">
    <text evidence="11">The sequence shown here is derived from an EMBL/GenBank/DDBJ whole genome shotgun (WGS) entry which is preliminary data.</text>
</comment>
<dbReference type="PANTHER" id="PTHR24026">
    <property type="entry name" value="FAT ATYPICAL CADHERIN-RELATED"/>
    <property type="match status" value="1"/>
</dbReference>
<evidence type="ECO:0000313" key="11">
    <source>
        <dbReference type="EMBL" id="KAG5444437.1"/>
    </source>
</evidence>
<feature type="domain" description="Cadherin" evidence="10">
    <location>
        <begin position="878"/>
        <end position="1023"/>
    </location>
</feature>
<dbReference type="InParanoid" id="A0A3R7FLK9"/>
<feature type="compositionally biased region" description="Basic and acidic residues" evidence="7">
    <location>
        <begin position="1284"/>
        <end position="1294"/>
    </location>
</feature>
<dbReference type="InterPro" id="IPR015919">
    <property type="entry name" value="Cadherin-like_sf"/>
</dbReference>
<feature type="domain" description="Cadherin" evidence="10">
    <location>
        <begin position="720"/>
        <end position="874"/>
    </location>
</feature>
<feature type="domain" description="Cadherin" evidence="10">
    <location>
        <begin position="485"/>
        <end position="591"/>
    </location>
</feature>
<keyword evidence="12" id="KW-1185">Reference proteome</keyword>
<evidence type="ECO:0000256" key="5">
    <source>
        <dbReference type="ARBA" id="ARBA00022989"/>
    </source>
</evidence>
<dbReference type="EMBL" id="NIRI02000056">
    <property type="protein sequence ID" value="KAG5444437.1"/>
    <property type="molecule type" value="Genomic_DNA"/>
</dbReference>
<feature type="domain" description="Cadherin" evidence="10">
    <location>
        <begin position="224"/>
        <end position="335"/>
    </location>
</feature>
<keyword evidence="9" id="KW-0732">Signal</keyword>
<feature type="region of interest" description="Disordered" evidence="7">
    <location>
        <begin position="947"/>
        <end position="980"/>
    </location>
</feature>
<feature type="domain" description="Cadherin" evidence="10">
    <location>
        <begin position="352"/>
        <end position="467"/>
    </location>
</feature>
<feature type="compositionally biased region" description="Polar residues" evidence="7">
    <location>
        <begin position="1319"/>
        <end position="1330"/>
    </location>
</feature>
<feature type="compositionally biased region" description="Polar residues" evidence="7">
    <location>
        <begin position="965"/>
        <end position="979"/>
    </location>
</feature>
<dbReference type="GO" id="GO:0005886">
    <property type="term" value="C:plasma membrane"/>
    <property type="evidence" value="ECO:0007669"/>
    <property type="project" value="UniProtKB-SubCell"/>
</dbReference>
<organism evidence="11 12">
    <name type="scientific">Clonorchis sinensis</name>
    <name type="common">Chinese liver fluke</name>
    <dbReference type="NCBI Taxonomy" id="79923"/>
    <lineage>
        <taxon>Eukaryota</taxon>
        <taxon>Metazoa</taxon>
        <taxon>Spiralia</taxon>
        <taxon>Lophotrochozoa</taxon>
        <taxon>Platyhelminthes</taxon>
        <taxon>Trematoda</taxon>
        <taxon>Digenea</taxon>
        <taxon>Opisthorchiida</taxon>
        <taxon>Opisthorchiata</taxon>
        <taxon>Opisthorchiidae</taxon>
        <taxon>Clonorchis</taxon>
    </lineage>
</organism>
<reference evidence="11 12" key="1">
    <citation type="journal article" date="2018" name="Biotechnol. Adv.">
        <title>Improved genomic resources and new bioinformatic workflow for the carcinogenic parasite Clonorchis sinensis: Biotechnological implications.</title>
        <authorList>
            <person name="Wang D."/>
            <person name="Korhonen P.K."/>
            <person name="Gasser R.B."/>
            <person name="Young N.D."/>
        </authorList>
    </citation>
    <scope>NUCLEOTIDE SEQUENCE [LARGE SCALE GENOMIC DNA]</scope>
    <source>
        <strain evidence="11">Cs-k2</strain>
    </source>
</reference>
<dbReference type="STRING" id="79923.A0A3R7FLK9"/>
<keyword evidence="5 8" id="KW-1133">Transmembrane helix</keyword>
<evidence type="ECO:0000256" key="3">
    <source>
        <dbReference type="ARBA" id="ARBA00022737"/>
    </source>
</evidence>
<keyword evidence="6 8" id="KW-0472">Membrane</keyword>
<keyword evidence="2 8" id="KW-0812">Transmembrane</keyword>
<evidence type="ECO:0000256" key="6">
    <source>
        <dbReference type="ARBA" id="ARBA00023136"/>
    </source>
</evidence>
<feature type="domain" description="Cadherin" evidence="10">
    <location>
        <begin position="592"/>
        <end position="714"/>
    </location>
</feature>
<dbReference type="GO" id="GO:0007156">
    <property type="term" value="P:homophilic cell adhesion via plasma membrane adhesion molecules"/>
    <property type="evidence" value="ECO:0007669"/>
    <property type="project" value="InterPro"/>
</dbReference>
<evidence type="ECO:0000256" key="2">
    <source>
        <dbReference type="ARBA" id="ARBA00022692"/>
    </source>
</evidence>
<evidence type="ECO:0000259" key="10">
    <source>
        <dbReference type="PROSITE" id="PS50268"/>
    </source>
</evidence>
<dbReference type="InterPro" id="IPR002126">
    <property type="entry name" value="Cadherin-like_dom"/>
</dbReference>
<dbReference type="Pfam" id="PF00028">
    <property type="entry name" value="Cadherin"/>
    <property type="match status" value="5"/>
</dbReference>
<evidence type="ECO:0000256" key="9">
    <source>
        <dbReference type="SAM" id="SignalP"/>
    </source>
</evidence>
<evidence type="ECO:0000313" key="12">
    <source>
        <dbReference type="Proteomes" id="UP000286415"/>
    </source>
</evidence>
<sequence>MHLIFDRSLLVAISLWFSLNMHISELAGSKIQEGLRLYMTEEARPGTVIASGAQLGLAFLSSDAHVPRIINQKDPGVSSLSFRFGNTNDQSGSRMQNLQLVVEDRVDRESICPSSSTATAVNSAPSDGHVSSDFHIDTIGYSLQNTLQIANLGSEDSRSPSRLNDDCIIPLRVATNVDGVQAIHQIFVNVQDINDNPPTWSERSISILFRDGDPIGTKQPLPLATDPDFGLNAVVTYRLRDAAENNNLPQGYPTHNGFTRLRGTEVFELYKESSGTGFTRNRLFLVTKQETDREARPQGWNLILIAANLEGSPILSSQLMIHVNITDINDNGPQFSQSVYQPILNNQKVGVIPETVGVGQILLRVYATDADEGVNAAIKYSFAPGPQLPLIKHFFELTQDGELRVRQKLDVDKPNAGGDSTHGFYLPTTPMTFEIQAVDGADPAYARTGYATVKLTVEDVDDEPPSIRVHPVRPWNGQLRTNDGSHTEAELSVVENEPAGQLIALVEVSDPDSQGREIIRCSLIGKSQSLFRLAQQDVVGSEYQVHTTSKLDREQTSRLLLTIECRDLVEHVASTTVGINVLDVNDNAPKFQETLYQFSLLEDDGEQTLSEYTSRNRSWLSTTGRVFVRATDEDEGPNGRINYALKHSDDNAPDNKFSIDAETGQLFALGPFDREQERKHRLVVVAMDHGEPKLTGLCTVEVIVMDVNDNAPFFPQQRTSTGGYSFSVLENQLPGTRIGQVEAFDADQISSTMLASEMLDATNGGSGLSMKVMKDQTTSEKLTFGLKNETDAQAFWIDPKSGVLITRAILDREKQAAYTFHVTVRDGPSNTNNSMQRSFLQPGGHPLPSATRVHEVMILVTVTVEDENDNDPVFKKPNSTNHMVLLDPSAIPGQSLLQLQAVDPDEGINGLVTYAIRGGNAGNLFNVDPRTGLLYLENQLPRRAVAEATAASSASASQKLREQSASESDPSAPSRTSHVPTHPTYLLALEACDQGEPRRCSHFPNLQIQLRVPNDLGMSQPDGQLLLSHAAASNQLLMGHSSADSDSFLNARLDREKGMGNLSTAEIVIITLSAFFSLLIIAVVVTICIIRHRTHRVMTNQKVKDPRTLKISDPNTGNTVEMVDQGKLPCSLSTKCSPLCANKQFVNRGLNGGISLINNSAIHEFGTIPGTGFHLPCPGTSPGTGLTGPLNVFVTNGSQQPTRSISGLVGRGSEFGLLSGGLPAATLPHDYQALQGWTDVDENRYCLSPLEVYPNRGMEPSRYYYTQRTELRRPDKTEWERYDGSALESEKPQMDEASVELLDSRETSQPSADSALKISPSSGAQTFSPRTQKRASKPHMNLYGGFPKSTFV</sequence>
<accession>A0A3R7FLK9</accession>
<keyword evidence="4" id="KW-0106">Calcium</keyword>
<feature type="signal peptide" evidence="9">
    <location>
        <begin position="1"/>
        <end position="28"/>
    </location>
</feature>
<dbReference type="Gene3D" id="2.60.40.60">
    <property type="entry name" value="Cadherins"/>
    <property type="match status" value="7"/>
</dbReference>
<dbReference type="OrthoDB" id="6252479at2759"/>
<reference evidence="11 12" key="2">
    <citation type="journal article" date="2021" name="Genomics">
        <title>High-quality reference genome for Clonorchis sinensis.</title>
        <authorList>
            <person name="Young N.D."/>
            <person name="Stroehlein A.J."/>
            <person name="Kinkar L."/>
            <person name="Wang T."/>
            <person name="Sohn W.M."/>
            <person name="Chang B.C.H."/>
            <person name="Kaur P."/>
            <person name="Weisz D."/>
            <person name="Dudchenko O."/>
            <person name="Aiden E.L."/>
            <person name="Korhonen P.K."/>
            <person name="Gasser R.B."/>
        </authorList>
    </citation>
    <scope>NUCLEOTIDE SEQUENCE [LARGE SCALE GENOMIC DNA]</scope>
    <source>
        <strain evidence="11">Cs-k2</strain>
    </source>
</reference>
<evidence type="ECO:0000256" key="4">
    <source>
        <dbReference type="ARBA" id="ARBA00022837"/>
    </source>
</evidence>
<dbReference type="PROSITE" id="PS50268">
    <property type="entry name" value="CADHERIN_2"/>
    <property type="match status" value="6"/>
</dbReference>
<dbReference type="CDD" id="cd11304">
    <property type="entry name" value="Cadherin_repeat"/>
    <property type="match status" value="6"/>
</dbReference>
<feature type="region of interest" description="Disordered" evidence="7">
    <location>
        <begin position="1284"/>
        <end position="1352"/>
    </location>
</feature>
<feature type="transmembrane region" description="Helical" evidence="8">
    <location>
        <begin position="1067"/>
        <end position="1090"/>
    </location>
</feature>
<dbReference type="SUPFAM" id="SSF49313">
    <property type="entry name" value="Cadherin-like"/>
    <property type="match status" value="6"/>
</dbReference>
<dbReference type="Proteomes" id="UP000286415">
    <property type="component" value="Unassembled WGS sequence"/>
</dbReference>
<feature type="compositionally biased region" description="Low complexity" evidence="7">
    <location>
        <begin position="947"/>
        <end position="957"/>
    </location>
</feature>
<comment type="subcellular location">
    <subcellularLocation>
        <location evidence="1">Membrane</location>
    </subcellularLocation>
</comment>
<protein>
    <submittedName>
        <fullName evidence="11">Protocadherin alpha-11</fullName>
    </submittedName>
</protein>
<gene>
    <name evidence="11" type="ORF">CSKR_113658</name>
</gene>
<evidence type="ECO:0000256" key="1">
    <source>
        <dbReference type="ARBA" id="ARBA00004370"/>
    </source>
</evidence>
<dbReference type="SMART" id="SM00112">
    <property type="entry name" value="CA"/>
    <property type="match status" value="6"/>
</dbReference>
<dbReference type="PROSITE" id="PS00232">
    <property type="entry name" value="CADHERIN_1"/>
    <property type="match status" value="4"/>
</dbReference>
<dbReference type="FunFam" id="2.60.40.60:FF:000092">
    <property type="entry name" value="Protocadherin 8"/>
    <property type="match status" value="1"/>
</dbReference>